<accession>A0A427Y5H2</accession>
<dbReference type="GO" id="GO:0006511">
    <property type="term" value="P:ubiquitin-dependent protein catabolic process"/>
    <property type="evidence" value="ECO:0007669"/>
    <property type="project" value="InterPro"/>
</dbReference>
<dbReference type="Gene3D" id="1.10.10.10">
    <property type="entry name" value="Winged helix-like DNA-binding domain superfamily/Winged helix DNA-binding domain"/>
    <property type="match status" value="1"/>
</dbReference>
<dbReference type="STRING" id="105984.A0A427Y5H2"/>
<dbReference type="InterPro" id="IPR019559">
    <property type="entry name" value="Cullin_neddylation_domain"/>
</dbReference>
<dbReference type="InterPro" id="IPR001373">
    <property type="entry name" value="Cullin_N"/>
</dbReference>
<dbReference type="InterPro" id="IPR016157">
    <property type="entry name" value="Cullin_CS"/>
</dbReference>
<dbReference type="OrthoDB" id="27073at2759"/>
<dbReference type="GO" id="GO:0031461">
    <property type="term" value="C:cullin-RING ubiquitin ligase complex"/>
    <property type="evidence" value="ECO:0007669"/>
    <property type="project" value="InterPro"/>
</dbReference>
<evidence type="ECO:0000256" key="3">
    <source>
        <dbReference type="ARBA" id="ARBA00022843"/>
    </source>
</evidence>
<keyword evidence="3" id="KW-0832">Ubl conjugation</keyword>
<feature type="compositionally biased region" description="Acidic residues" evidence="6">
    <location>
        <begin position="413"/>
        <end position="423"/>
    </location>
</feature>
<evidence type="ECO:0000313" key="9">
    <source>
        <dbReference type="Proteomes" id="UP000279236"/>
    </source>
</evidence>
<dbReference type="Pfam" id="PF00888">
    <property type="entry name" value="Cullin"/>
    <property type="match status" value="1"/>
</dbReference>
<dbReference type="InterPro" id="IPR059120">
    <property type="entry name" value="Cullin-like_AB"/>
</dbReference>
<dbReference type="GO" id="GO:0031625">
    <property type="term" value="F:ubiquitin protein ligase binding"/>
    <property type="evidence" value="ECO:0007669"/>
    <property type="project" value="InterPro"/>
</dbReference>
<dbReference type="Proteomes" id="UP000279236">
    <property type="component" value="Unassembled WGS sequence"/>
</dbReference>
<evidence type="ECO:0000256" key="5">
    <source>
        <dbReference type="RuleBase" id="RU003829"/>
    </source>
</evidence>
<evidence type="ECO:0000256" key="1">
    <source>
        <dbReference type="ARBA" id="ARBA00006019"/>
    </source>
</evidence>
<evidence type="ECO:0000256" key="2">
    <source>
        <dbReference type="ARBA" id="ARBA00022499"/>
    </source>
</evidence>
<keyword evidence="9" id="KW-1185">Reference proteome</keyword>
<dbReference type="InterPro" id="IPR036317">
    <property type="entry name" value="Cullin_homology_sf"/>
</dbReference>
<dbReference type="InterPro" id="IPR036388">
    <property type="entry name" value="WH-like_DNA-bd_sf"/>
</dbReference>
<dbReference type="RefSeq" id="XP_028479122.1">
    <property type="nucleotide sequence ID" value="XM_028620150.1"/>
</dbReference>
<dbReference type="InterPro" id="IPR016158">
    <property type="entry name" value="Cullin_homology"/>
</dbReference>
<evidence type="ECO:0000256" key="4">
    <source>
        <dbReference type="PROSITE-ProRule" id="PRU00330"/>
    </source>
</evidence>
<feature type="region of interest" description="Disordered" evidence="6">
    <location>
        <begin position="404"/>
        <end position="425"/>
    </location>
</feature>
<sequence length="828" mass="92167">MTSLVILPRSSDAFSAYKPSKNAHIDILAPQAKDKGASGKVLRLDLHQPVIPLDSATKLDLIELAIPRLLAGQPTPTSFHAIANCCRHLVADPRVDLRKVYDNIEENLVNACRGIQRECRASILGDRNGNGNGNGNGGGGKWLGRLVGQWERFEANVTLLAALCVYLDRVYCIEGSGNMSILDRATAQFRKLVWSNDLLLENTRNEFLAWAAAEREAAGPDAALRPAATAVVALANRLATPDDLVKPYLVQTQEHYAAMAATHVSNVETGALGAMEYVKWALDKEAEEAERARAVVSSQVADKAVVIVREENGAKVAARVVQKALDEAMYAGEMGAIVYLYMYSVDSRAFNLFCKAIHDHIETRIRTVISDPANDAQMIESTLKLKRFADRAVAVLFSRPPKNITAAQKEADDQGGEDGDGQDDVAMAEPRKIPQHERLRQLELEEAVRSGFKAGLGSRQNAPAEWIAKHLDAAMRKGQGSGTEREFNALLDEIIALVGFTRDKDVFRAFYASGLAKRLLLNKSASDDMERNMIVKLQNEMGDEFTSGDVMMKDLQVSETLVKAYQSARVKNPGQFKDSSYGEFTANVLTESAWPPYPLLKDGWDFKLTPQLQSSIDTFTTWYSTQHQNRQLSWRHQLATVTLTARFDSGQYEIGVSLFQAVVLLQFTEADVLDFMELKSRTGIESSELIRVLQSLSMGRKGTRVLIKRPAGKAVEPTDKFAFNKGFTSDRIKFKINQIQQDLSADESRKTNEQVAIDRVSVMEATIVRIMKGRKKMTLQLLIDAVVTDVSKRFPPDVKEIKKRVESLIEREYLQRDEHDRNKLQYLA</sequence>
<dbReference type="PROSITE" id="PS50069">
    <property type="entry name" value="CULLIN_2"/>
    <property type="match status" value="1"/>
</dbReference>
<dbReference type="InterPro" id="IPR016159">
    <property type="entry name" value="Cullin_repeat-like_dom_sf"/>
</dbReference>
<gene>
    <name evidence="8" type="ORF">EHS24_004584</name>
</gene>
<dbReference type="InterPro" id="IPR045093">
    <property type="entry name" value="Cullin"/>
</dbReference>
<dbReference type="Pfam" id="PF26557">
    <property type="entry name" value="Cullin_AB"/>
    <property type="match status" value="1"/>
</dbReference>
<dbReference type="InterPro" id="IPR036390">
    <property type="entry name" value="WH_DNA-bd_sf"/>
</dbReference>
<comment type="caution">
    <text evidence="8">The sequence shown here is derived from an EMBL/GenBank/DDBJ whole genome shotgun (WGS) entry which is preliminary data.</text>
</comment>
<dbReference type="SMART" id="SM00884">
    <property type="entry name" value="Cullin_Nedd8"/>
    <property type="match status" value="1"/>
</dbReference>
<proteinExistence type="inferred from homology"/>
<dbReference type="SMART" id="SM00182">
    <property type="entry name" value="CULLIN"/>
    <property type="match status" value="1"/>
</dbReference>
<dbReference type="SUPFAM" id="SSF46785">
    <property type="entry name" value="Winged helix' DNA-binding domain"/>
    <property type="match status" value="1"/>
</dbReference>
<dbReference type="PROSITE" id="PS01256">
    <property type="entry name" value="CULLIN_1"/>
    <property type="match status" value="1"/>
</dbReference>
<dbReference type="SUPFAM" id="SSF75632">
    <property type="entry name" value="Cullin homology domain"/>
    <property type="match status" value="1"/>
</dbReference>
<evidence type="ECO:0000259" key="7">
    <source>
        <dbReference type="PROSITE" id="PS50069"/>
    </source>
</evidence>
<dbReference type="AlphaFoldDB" id="A0A427Y5H2"/>
<dbReference type="PANTHER" id="PTHR11932">
    <property type="entry name" value="CULLIN"/>
    <property type="match status" value="1"/>
</dbReference>
<dbReference type="GeneID" id="39589127"/>
<dbReference type="FunFam" id="1.10.10.10:FF:000014">
    <property type="entry name" value="Cullin 1"/>
    <property type="match status" value="1"/>
</dbReference>
<dbReference type="EMBL" id="RSCE01000002">
    <property type="protein sequence ID" value="RSH86337.1"/>
    <property type="molecule type" value="Genomic_DNA"/>
</dbReference>
<evidence type="ECO:0000256" key="6">
    <source>
        <dbReference type="SAM" id="MobiDB-lite"/>
    </source>
</evidence>
<protein>
    <recommendedName>
        <fullName evidence="7">Cullin family profile domain-containing protein</fullName>
    </recommendedName>
</protein>
<name>A0A427Y5H2_9TREE</name>
<organism evidence="8 9">
    <name type="scientific">Apiotrichum porosum</name>
    <dbReference type="NCBI Taxonomy" id="105984"/>
    <lineage>
        <taxon>Eukaryota</taxon>
        <taxon>Fungi</taxon>
        <taxon>Dikarya</taxon>
        <taxon>Basidiomycota</taxon>
        <taxon>Agaricomycotina</taxon>
        <taxon>Tremellomycetes</taxon>
        <taxon>Trichosporonales</taxon>
        <taxon>Trichosporonaceae</taxon>
        <taxon>Apiotrichum</taxon>
    </lineage>
</organism>
<dbReference type="Gene3D" id="3.30.230.130">
    <property type="entry name" value="Cullin, Chain C, Domain 2"/>
    <property type="match status" value="1"/>
</dbReference>
<dbReference type="Gene3D" id="1.20.1310.10">
    <property type="entry name" value="Cullin Repeats"/>
    <property type="match status" value="2"/>
</dbReference>
<dbReference type="Pfam" id="PF10557">
    <property type="entry name" value="Cullin_Nedd8"/>
    <property type="match status" value="1"/>
</dbReference>
<reference evidence="8 9" key="1">
    <citation type="submission" date="2018-11" db="EMBL/GenBank/DDBJ databases">
        <title>Genome sequence of Apiotrichum porosum DSM 27194.</title>
        <authorList>
            <person name="Aliyu H."/>
            <person name="Gorte O."/>
            <person name="Ochsenreither K."/>
        </authorList>
    </citation>
    <scope>NUCLEOTIDE SEQUENCE [LARGE SCALE GENOMIC DNA]</scope>
    <source>
        <strain evidence="8 9">DSM 27194</strain>
    </source>
</reference>
<comment type="similarity">
    <text evidence="1 4 5">Belongs to the cullin family.</text>
</comment>
<dbReference type="SUPFAM" id="SSF74788">
    <property type="entry name" value="Cullin repeat-like"/>
    <property type="match status" value="1"/>
</dbReference>
<evidence type="ECO:0000313" key="8">
    <source>
        <dbReference type="EMBL" id="RSH86337.1"/>
    </source>
</evidence>
<feature type="domain" description="Cullin family profile" evidence="7">
    <location>
        <begin position="462"/>
        <end position="697"/>
    </location>
</feature>
<keyword evidence="2" id="KW-1017">Isopeptide bond</keyword>